<sequence length="267" mass="30689">MYKINSIIMLILICALFNQIEIDRFPDICGNSDPYQSIDDNSDASNIDNNERQNFFVIENTDEENLAYDSTDMNVIIRQGLDKLADNESYICDDSLLATYKDILTSRVSFHNIDFDKKVFLSEINYEEYSLIPVSYSLIDMNRDSIPELVLEMTLGSADFVMVIHIEDSKISSHIFSHRQMSDIKVDGTFFSSGGAGYYCINELEFVDDNYIINQLGYHEVGWDEEGDVVISYYLGNEKVNETEFTSFMDNFNEKKNAIGCEFPEMD</sequence>
<name>A0A9W5YD02_9FIRM</name>
<dbReference type="Proteomes" id="UP001144256">
    <property type="component" value="Unassembled WGS sequence"/>
</dbReference>
<dbReference type="RefSeq" id="WP_281816447.1">
    <property type="nucleotide sequence ID" value="NZ_BRLB01000009.1"/>
</dbReference>
<organism evidence="1 2">
    <name type="scientific">Vallitalea longa</name>
    <dbReference type="NCBI Taxonomy" id="2936439"/>
    <lineage>
        <taxon>Bacteria</taxon>
        <taxon>Bacillati</taxon>
        <taxon>Bacillota</taxon>
        <taxon>Clostridia</taxon>
        <taxon>Lachnospirales</taxon>
        <taxon>Vallitaleaceae</taxon>
        <taxon>Vallitalea</taxon>
    </lineage>
</organism>
<accession>A0A9W5YD02</accession>
<proteinExistence type="predicted"/>
<dbReference type="EMBL" id="BRLB01000009">
    <property type="protein sequence ID" value="GKX30341.1"/>
    <property type="molecule type" value="Genomic_DNA"/>
</dbReference>
<reference evidence="1" key="1">
    <citation type="submission" date="2022-06" db="EMBL/GenBank/DDBJ databases">
        <title>Vallitalea longa sp. nov., an anaerobic bacterium isolated from marine sediment.</title>
        <authorList>
            <person name="Hirano S."/>
            <person name="Terahara T."/>
            <person name="Mori K."/>
            <person name="Hamada M."/>
            <person name="Matsumoto R."/>
            <person name="Kobayashi T."/>
        </authorList>
    </citation>
    <scope>NUCLEOTIDE SEQUENCE</scope>
    <source>
        <strain evidence="1">SH18-1</strain>
    </source>
</reference>
<evidence type="ECO:0000313" key="2">
    <source>
        <dbReference type="Proteomes" id="UP001144256"/>
    </source>
</evidence>
<comment type="caution">
    <text evidence="1">The sequence shown here is derived from an EMBL/GenBank/DDBJ whole genome shotgun (WGS) entry which is preliminary data.</text>
</comment>
<keyword evidence="2" id="KW-1185">Reference proteome</keyword>
<gene>
    <name evidence="1" type="ORF">SH1V18_28210</name>
</gene>
<protein>
    <submittedName>
        <fullName evidence="1">Uncharacterized protein</fullName>
    </submittedName>
</protein>
<evidence type="ECO:0000313" key="1">
    <source>
        <dbReference type="EMBL" id="GKX30341.1"/>
    </source>
</evidence>
<dbReference type="AlphaFoldDB" id="A0A9W5YD02"/>